<evidence type="ECO:0000313" key="1">
    <source>
        <dbReference type="EMBL" id="CAF0695048.1"/>
    </source>
</evidence>
<comment type="caution">
    <text evidence="1">The sequence shown here is derived from an EMBL/GenBank/DDBJ whole genome shotgun (WGS) entry which is preliminary data.</text>
</comment>
<sequence>MKKFWEDKATLFPLNLVPLGRHAVRIHFSLRVPHVFFGQIERNSARKGFWTIKPRKKCFLGSRT</sequence>
<gene>
    <name evidence="1" type="ORF">MPNT_180039</name>
</gene>
<dbReference type="AlphaFoldDB" id="A0A8J2BNZ2"/>
<reference evidence="1" key="1">
    <citation type="submission" date="2021-02" db="EMBL/GenBank/DDBJ databases">
        <authorList>
            <person name="Cremers G."/>
            <person name="Picone N."/>
        </authorList>
    </citation>
    <scope>NUCLEOTIDE SEQUENCE</scope>
    <source>
        <strain evidence="1">PQ17</strain>
    </source>
</reference>
<accession>A0A8J2BNZ2</accession>
<keyword evidence="2" id="KW-1185">Reference proteome</keyword>
<proteinExistence type="predicted"/>
<name>A0A8J2BNZ2_9BACT</name>
<dbReference type="Proteomes" id="UP000663859">
    <property type="component" value="Unassembled WGS sequence"/>
</dbReference>
<evidence type="ECO:0000313" key="2">
    <source>
        <dbReference type="Proteomes" id="UP000663859"/>
    </source>
</evidence>
<dbReference type="EMBL" id="CAJNOB010000010">
    <property type="protein sequence ID" value="CAF0695048.1"/>
    <property type="molecule type" value="Genomic_DNA"/>
</dbReference>
<organism evidence="1 2">
    <name type="scientific">Candidatus Methylacidithermus pantelleriae</name>
    <dbReference type="NCBI Taxonomy" id="2744239"/>
    <lineage>
        <taxon>Bacteria</taxon>
        <taxon>Pseudomonadati</taxon>
        <taxon>Verrucomicrobiota</taxon>
        <taxon>Methylacidiphilae</taxon>
        <taxon>Methylacidiphilales</taxon>
        <taxon>Methylacidiphilaceae</taxon>
        <taxon>Candidatus Methylacidithermus</taxon>
    </lineage>
</organism>
<protein>
    <submittedName>
        <fullName evidence="1">Uncharacterized protein</fullName>
    </submittedName>
</protein>